<sequence length="132" mass="14875">MMGIKVMLHAVIFSLVFSMLVKHQVWGEYDCYREKVAVMLKCNNSIKKGGPYVRPRPGDKCCTTVQASDTACICRLLTTDDEETVEPKRLVKAAYHCGKPVPVGSKCGSKSIILFTFLYKMLVLSKHHDRSF</sequence>
<dbReference type="Proteomes" id="UP000636709">
    <property type="component" value="Unassembled WGS sequence"/>
</dbReference>
<dbReference type="Pfam" id="PF14368">
    <property type="entry name" value="LTP_2"/>
    <property type="match status" value="1"/>
</dbReference>
<dbReference type="InterPro" id="IPR036312">
    <property type="entry name" value="Bifun_inhib/LTP/seed_sf"/>
</dbReference>
<evidence type="ECO:0000259" key="2">
    <source>
        <dbReference type="Pfam" id="PF14368"/>
    </source>
</evidence>
<evidence type="ECO:0000256" key="1">
    <source>
        <dbReference type="SAM" id="SignalP"/>
    </source>
</evidence>
<organism evidence="3 4">
    <name type="scientific">Digitaria exilis</name>
    <dbReference type="NCBI Taxonomy" id="1010633"/>
    <lineage>
        <taxon>Eukaryota</taxon>
        <taxon>Viridiplantae</taxon>
        <taxon>Streptophyta</taxon>
        <taxon>Embryophyta</taxon>
        <taxon>Tracheophyta</taxon>
        <taxon>Spermatophyta</taxon>
        <taxon>Magnoliopsida</taxon>
        <taxon>Liliopsida</taxon>
        <taxon>Poales</taxon>
        <taxon>Poaceae</taxon>
        <taxon>PACMAD clade</taxon>
        <taxon>Panicoideae</taxon>
        <taxon>Panicodae</taxon>
        <taxon>Paniceae</taxon>
        <taxon>Anthephorinae</taxon>
        <taxon>Digitaria</taxon>
    </lineage>
</organism>
<name>A0A835BLV3_9POAL</name>
<keyword evidence="4" id="KW-1185">Reference proteome</keyword>
<feature type="domain" description="Bifunctional inhibitor/plant lipid transfer protein/seed storage helical" evidence="2">
    <location>
        <begin position="15"/>
        <end position="107"/>
    </location>
</feature>
<reference evidence="3" key="1">
    <citation type="submission" date="2020-07" db="EMBL/GenBank/DDBJ databases">
        <title>Genome sequence and genetic diversity analysis of an under-domesticated orphan crop, white fonio (Digitaria exilis).</title>
        <authorList>
            <person name="Bennetzen J.L."/>
            <person name="Chen S."/>
            <person name="Ma X."/>
            <person name="Wang X."/>
            <person name="Yssel A.E.J."/>
            <person name="Chaluvadi S.R."/>
            <person name="Johnson M."/>
            <person name="Gangashetty P."/>
            <person name="Hamidou F."/>
            <person name="Sanogo M.D."/>
            <person name="Zwaenepoel A."/>
            <person name="Wallace J."/>
            <person name="Van De Peer Y."/>
            <person name="Van Deynze A."/>
        </authorList>
    </citation>
    <scope>NUCLEOTIDE SEQUENCE</scope>
    <source>
        <tissue evidence="3">Leaves</tissue>
    </source>
</reference>
<dbReference type="OrthoDB" id="635304at2759"/>
<dbReference type="InterPro" id="IPR016140">
    <property type="entry name" value="Bifunc_inhib/LTP/seed_store"/>
</dbReference>
<feature type="signal peptide" evidence="1">
    <location>
        <begin position="1"/>
        <end position="27"/>
    </location>
</feature>
<dbReference type="SUPFAM" id="SSF47699">
    <property type="entry name" value="Bifunctional inhibitor/lipid-transfer protein/seed storage 2S albumin"/>
    <property type="match status" value="1"/>
</dbReference>
<dbReference type="PANTHER" id="PTHR33286:SF24">
    <property type="entry name" value="BIFUNCTIONAL INHIBITOR_PLANT LIPID TRANSFER PROTEIN_SEED STORAGE HELICAL DOMAIN-CONTAINING PROTEIN"/>
    <property type="match status" value="1"/>
</dbReference>
<dbReference type="Gene3D" id="1.10.110.10">
    <property type="entry name" value="Plant lipid-transfer and hydrophobic proteins"/>
    <property type="match status" value="1"/>
</dbReference>
<protein>
    <recommendedName>
        <fullName evidence="2">Bifunctional inhibitor/plant lipid transfer protein/seed storage helical domain-containing protein</fullName>
    </recommendedName>
</protein>
<accession>A0A835BLV3</accession>
<dbReference type="PANTHER" id="PTHR33286">
    <property type="entry name" value="BIFUNCTIONAL INHIBITOR/LIPID-TRANSFER PROTEIN/SEED STORAGE 2S ALBUMIN SUPERFAMILY PROTEIN"/>
    <property type="match status" value="1"/>
</dbReference>
<gene>
    <name evidence="3" type="ORF">HU200_033037</name>
</gene>
<keyword evidence="1" id="KW-0732">Signal</keyword>
<dbReference type="AlphaFoldDB" id="A0A835BLV3"/>
<comment type="caution">
    <text evidence="3">The sequence shown here is derived from an EMBL/GenBank/DDBJ whole genome shotgun (WGS) entry which is preliminary data.</text>
</comment>
<dbReference type="EMBL" id="JACEFO010001787">
    <property type="protein sequence ID" value="KAF8702269.1"/>
    <property type="molecule type" value="Genomic_DNA"/>
</dbReference>
<proteinExistence type="predicted"/>
<feature type="chain" id="PRO_5032318450" description="Bifunctional inhibitor/plant lipid transfer protein/seed storage helical domain-containing protein" evidence="1">
    <location>
        <begin position="28"/>
        <end position="132"/>
    </location>
</feature>
<evidence type="ECO:0000313" key="4">
    <source>
        <dbReference type="Proteomes" id="UP000636709"/>
    </source>
</evidence>
<evidence type="ECO:0000313" key="3">
    <source>
        <dbReference type="EMBL" id="KAF8702269.1"/>
    </source>
</evidence>